<dbReference type="EMBL" id="LILD01000001">
    <property type="protein sequence ID" value="KOO39388.1"/>
    <property type="molecule type" value="Genomic_DNA"/>
</dbReference>
<organism evidence="3">
    <name type="scientific">Halalkalibacterium halodurans</name>
    <name type="common">Bacillus halodurans</name>
    <dbReference type="NCBI Taxonomy" id="86665"/>
    <lineage>
        <taxon>Bacteria</taxon>
        <taxon>Bacillati</taxon>
        <taxon>Bacillota</taxon>
        <taxon>Bacilli</taxon>
        <taxon>Bacillales</taxon>
        <taxon>Bacillaceae</taxon>
        <taxon>Halalkalibacterium (ex Joshi et al. 2022)</taxon>
    </lineage>
</organism>
<protein>
    <recommendedName>
        <fullName evidence="4">DUF2663 family protein</fullName>
    </recommendedName>
</protein>
<feature type="transmembrane region" description="Helical" evidence="2">
    <location>
        <begin position="68"/>
        <end position="91"/>
    </location>
</feature>
<keyword evidence="1" id="KW-0175">Coiled coil</keyword>
<dbReference type="InterPro" id="IPR020210">
    <property type="entry name" value="Uncharacterised_YpbF_TM"/>
</dbReference>
<evidence type="ECO:0000313" key="3">
    <source>
        <dbReference type="EMBL" id="KOO39388.1"/>
    </source>
</evidence>
<accession>A0A0M0KLW2</accession>
<proteinExistence type="predicted"/>
<dbReference type="PATRIC" id="fig|136160.3.peg.2697"/>
<keyword evidence="2" id="KW-0812">Transmembrane</keyword>
<feature type="transmembrane region" description="Helical" evidence="2">
    <location>
        <begin position="39"/>
        <end position="62"/>
    </location>
</feature>
<evidence type="ECO:0000256" key="1">
    <source>
        <dbReference type="SAM" id="Coils"/>
    </source>
</evidence>
<comment type="caution">
    <text evidence="3">The sequence shown here is derived from an EMBL/GenBank/DDBJ whole genome shotgun (WGS) entry which is preliminary data.</text>
</comment>
<dbReference type="RefSeq" id="WP_053431385.1">
    <property type="nucleotide sequence ID" value="NZ_JARMVM010000010.1"/>
</dbReference>
<reference evidence="3" key="1">
    <citation type="submission" date="2015-08" db="EMBL/GenBank/DDBJ databases">
        <title>Complete DNA Sequence of Pseudomonas syringae pv. actinidiae, the Causal Agent of Kiwifruit Canker Disease.</title>
        <authorList>
            <person name="Rikkerink E.H.A."/>
            <person name="Fineran P.C."/>
        </authorList>
    </citation>
    <scope>NUCLEOTIDE SEQUENCE</scope>
    <source>
        <strain evidence="3">DSM 13666</strain>
    </source>
</reference>
<gene>
    <name evidence="3" type="ORF">AMD02_11430</name>
</gene>
<keyword evidence="2" id="KW-0472">Membrane</keyword>
<evidence type="ECO:0008006" key="4">
    <source>
        <dbReference type="Google" id="ProtNLM"/>
    </source>
</evidence>
<dbReference type="Pfam" id="PF10864">
    <property type="entry name" value="DUF2663"/>
    <property type="match status" value="1"/>
</dbReference>
<keyword evidence="2" id="KW-1133">Transmembrane helix</keyword>
<dbReference type="AlphaFoldDB" id="A0A0M0KLW2"/>
<name>A0A0M0KLW2_ALKHA</name>
<sequence>MGGKGATLFIKNRVTDVTYVMIEELIVRKEKWDKLEKQLRFWSVLGLAFLLLGIIHVIVLTTSTHTTYLLQLISGNQTFLFVLLGVALSFFQMQFVHKKAEKAETEYEELRKELVERSVELWDTEPLWQKRNETFQHLKDTFDINLYYK</sequence>
<feature type="coiled-coil region" evidence="1">
    <location>
        <begin position="93"/>
        <end position="120"/>
    </location>
</feature>
<evidence type="ECO:0000256" key="2">
    <source>
        <dbReference type="SAM" id="Phobius"/>
    </source>
</evidence>